<gene>
    <name evidence="1" type="ORF">HannXRQ_Chr01g0020041</name>
</gene>
<evidence type="ECO:0000313" key="2">
    <source>
        <dbReference type="Proteomes" id="UP000215914"/>
    </source>
</evidence>
<proteinExistence type="predicted"/>
<sequence length="52" mass="6366">MDGNLQKGQWKSQLRDEKDLKLCEWKLHRRMQLIIMTIQLLVLQTRYLNPQL</sequence>
<reference evidence="2" key="1">
    <citation type="journal article" date="2017" name="Nature">
        <title>The sunflower genome provides insights into oil metabolism, flowering and Asterid evolution.</title>
        <authorList>
            <person name="Badouin H."/>
            <person name="Gouzy J."/>
            <person name="Grassa C.J."/>
            <person name="Murat F."/>
            <person name="Staton S.E."/>
            <person name="Cottret L."/>
            <person name="Lelandais-Briere C."/>
            <person name="Owens G.L."/>
            <person name="Carrere S."/>
            <person name="Mayjonade B."/>
            <person name="Legrand L."/>
            <person name="Gill N."/>
            <person name="Kane N.C."/>
            <person name="Bowers J.E."/>
            <person name="Hubner S."/>
            <person name="Bellec A."/>
            <person name="Berard A."/>
            <person name="Berges H."/>
            <person name="Blanchet N."/>
            <person name="Boniface M.C."/>
            <person name="Brunel D."/>
            <person name="Catrice O."/>
            <person name="Chaidir N."/>
            <person name="Claudel C."/>
            <person name="Donnadieu C."/>
            <person name="Faraut T."/>
            <person name="Fievet G."/>
            <person name="Helmstetter N."/>
            <person name="King M."/>
            <person name="Knapp S.J."/>
            <person name="Lai Z."/>
            <person name="Le Paslier M.C."/>
            <person name="Lippi Y."/>
            <person name="Lorenzon L."/>
            <person name="Mandel J.R."/>
            <person name="Marage G."/>
            <person name="Marchand G."/>
            <person name="Marquand E."/>
            <person name="Bret-Mestries E."/>
            <person name="Morien E."/>
            <person name="Nambeesan S."/>
            <person name="Nguyen T."/>
            <person name="Pegot-Espagnet P."/>
            <person name="Pouilly N."/>
            <person name="Raftis F."/>
            <person name="Sallet E."/>
            <person name="Schiex T."/>
            <person name="Thomas J."/>
            <person name="Vandecasteele C."/>
            <person name="Vares D."/>
            <person name="Vear F."/>
            <person name="Vautrin S."/>
            <person name="Crespi M."/>
            <person name="Mangin B."/>
            <person name="Burke J.M."/>
            <person name="Salse J."/>
            <person name="Munos S."/>
            <person name="Vincourt P."/>
            <person name="Rieseberg L.H."/>
            <person name="Langlade N.B."/>
        </authorList>
    </citation>
    <scope>NUCLEOTIDE SEQUENCE [LARGE SCALE GENOMIC DNA]</scope>
    <source>
        <strain evidence="2">cv. SF193</strain>
    </source>
</reference>
<protein>
    <submittedName>
        <fullName evidence="1">Uncharacterized protein</fullName>
    </submittedName>
</protein>
<dbReference type="EMBL" id="CM007890">
    <property type="protein sequence ID" value="OTG37554.1"/>
    <property type="molecule type" value="Genomic_DNA"/>
</dbReference>
<organism evidence="1 2">
    <name type="scientific">Helianthus annuus</name>
    <name type="common">Common sunflower</name>
    <dbReference type="NCBI Taxonomy" id="4232"/>
    <lineage>
        <taxon>Eukaryota</taxon>
        <taxon>Viridiplantae</taxon>
        <taxon>Streptophyta</taxon>
        <taxon>Embryophyta</taxon>
        <taxon>Tracheophyta</taxon>
        <taxon>Spermatophyta</taxon>
        <taxon>Magnoliopsida</taxon>
        <taxon>eudicotyledons</taxon>
        <taxon>Gunneridae</taxon>
        <taxon>Pentapetalae</taxon>
        <taxon>asterids</taxon>
        <taxon>campanulids</taxon>
        <taxon>Asterales</taxon>
        <taxon>Asteraceae</taxon>
        <taxon>Asteroideae</taxon>
        <taxon>Heliantheae alliance</taxon>
        <taxon>Heliantheae</taxon>
        <taxon>Helianthus</taxon>
    </lineage>
</organism>
<name>A0A251VQ14_HELAN</name>
<evidence type="ECO:0000313" key="1">
    <source>
        <dbReference type="EMBL" id="OTG37554.1"/>
    </source>
</evidence>
<dbReference type="AlphaFoldDB" id="A0A251VQ14"/>
<accession>A0A251VQ14</accession>
<keyword evidence="2" id="KW-1185">Reference proteome</keyword>
<dbReference type="InParanoid" id="A0A251VQ14"/>
<dbReference type="Proteomes" id="UP000215914">
    <property type="component" value="Chromosome 1"/>
</dbReference>